<dbReference type="SUPFAM" id="SSF110849">
    <property type="entry name" value="ParB/Sulfiredoxin"/>
    <property type="match status" value="1"/>
</dbReference>
<feature type="region of interest" description="Disordered" evidence="1">
    <location>
        <begin position="1"/>
        <end position="40"/>
    </location>
</feature>
<feature type="domain" description="ParB-like N-terminal" evidence="2">
    <location>
        <begin position="66"/>
        <end position="150"/>
    </location>
</feature>
<dbReference type="InterPro" id="IPR036086">
    <property type="entry name" value="ParB/Sulfiredoxin_sf"/>
</dbReference>
<gene>
    <name evidence="3" type="ORF">BLA24_09585</name>
</gene>
<dbReference type="SMART" id="SM00470">
    <property type="entry name" value="ParB"/>
    <property type="match status" value="1"/>
</dbReference>
<sequence length="376" mass="40442">MKTRIREEAGTDASASRGKAPSTIGTHAGETLPVLDPTNSGAVGIVQDSSAVGFPESDTVPEWGVVTVRIASLLPGESPRLQGLDHAHIAVLSQLDSPLPPILVDRCTRRVIDGMHRLEAAKRRGLETIEVEYFDGSQAEAFLRAVRANVSHGFPLSPADRRAAAARIIASHPHLSDRVIAEAAGLGAKAVATIRRCSTDATTQSNSRVGRDGRVRPLSSVEGRRKAAEVMTERPGASLREVARVAGISLATASDVRKRLERGEEPVPTRAAASEGAAYSRSAQLARRKARRAIREAHTNPTVVLEKLLRDPSLRLNDGGRRLLRLLRHNAIGAEDWAELSAAVPAHCEVLVGQLAVQFAQMWVEFARELDDRADS</sequence>
<dbReference type="Proteomes" id="UP000222531">
    <property type="component" value="Unassembled WGS sequence"/>
</dbReference>
<organism evidence="3 4">
    <name type="scientific">Streptomyces cinnamoneus</name>
    <name type="common">Streptoverticillium cinnamoneum</name>
    <dbReference type="NCBI Taxonomy" id="53446"/>
    <lineage>
        <taxon>Bacteria</taxon>
        <taxon>Bacillati</taxon>
        <taxon>Actinomycetota</taxon>
        <taxon>Actinomycetes</taxon>
        <taxon>Kitasatosporales</taxon>
        <taxon>Streptomycetaceae</taxon>
        <taxon>Streptomyces</taxon>
        <taxon>Streptomyces cinnamoneus group</taxon>
    </lineage>
</organism>
<name>A0A2G1XLN5_STRCJ</name>
<dbReference type="AlphaFoldDB" id="A0A2G1XLN5"/>
<dbReference type="Gene3D" id="3.90.1530.10">
    <property type="entry name" value="Conserved hypothetical protein from pyrococcus furiosus pfu- 392566-001, ParB domain"/>
    <property type="match status" value="1"/>
</dbReference>
<evidence type="ECO:0000256" key="1">
    <source>
        <dbReference type="SAM" id="MobiDB-lite"/>
    </source>
</evidence>
<reference evidence="3 4" key="1">
    <citation type="journal article" date="2017" name="Biochemistry">
        <title>Identification of the Biosynthetic Pathway for the Antibiotic Bicyclomycin.</title>
        <authorList>
            <person name="Patteson J."/>
            <person name="Cai W."/>
            <person name="Johnson R.A."/>
            <person name="Santa Maria K."/>
            <person name="Li B."/>
        </authorList>
    </citation>
    <scope>NUCLEOTIDE SEQUENCE [LARGE SCALE GENOMIC DNA]</scope>
    <source>
        <strain evidence="3 4">ATCC 21532</strain>
    </source>
</reference>
<dbReference type="EMBL" id="NHZO01000097">
    <property type="protein sequence ID" value="PHQ52158.1"/>
    <property type="molecule type" value="Genomic_DNA"/>
</dbReference>
<proteinExistence type="predicted"/>
<evidence type="ECO:0000313" key="3">
    <source>
        <dbReference type="EMBL" id="PHQ52158.1"/>
    </source>
</evidence>
<evidence type="ECO:0000313" key="4">
    <source>
        <dbReference type="Proteomes" id="UP000222531"/>
    </source>
</evidence>
<dbReference type="OrthoDB" id="3701787at2"/>
<dbReference type="InterPro" id="IPR003115">
    <property type="entry name" value="ParB_N"/>
</dbReference>
<keyword evidence="4" id="KW-1185">Reference proteome</keyword>
<comment type="caution">
    <text evidence="3">The sequence shown here is derived from an EMBL/GenBank/DDBJ whole genome shotgun (WGS) entry which is preliminary data.</text>
</comment>
<evidence type="ECO:0000259" key="2">
    <source>
        <dbReference type="SMART" id="SM00470"/>
    </source>
</evidence>
<feature type="compositionally biased region" description="Polar residues" evidence="1">
    <location>
        <begin position="199"/>
        <end position="208"/>
    </location>
</feature>
<protein>
    <recommendedName>
        <fullName evidence="2">ParB-like N-terminal domain-containing protein</fullName>
    </recommendedName>
</protein>
<accession>A0A2G1XLN5</accession>
<feature type="region of interest" description="Disordered" evidence="1">
    <location>
        <begin position="199"/>
        <end position="222"/>
    </location>
</feature>